<dbReference type="Pfam" id="PF00155">
    <property type="entry name" value="Aminotran_1_2"/>
    <property type="match status" value="1"/>
</dbReference>
<keyword evidence="6" id="KW-1185">Reference proteome</keyword>
<evidence type="ECO:0000313" key="6">
    <source>
        <dbReference type="Proteomes" id="UP001197378"/>
    </source>
</evidence>
<dbReference type="EMBL" id="JAAXYO010000196">
    <property type="protein sequence ID" value="MBU2789307.1"/>
    <property type="molecule type" value="Genomic_DNA"/>
</dbReference>
<comment type="cofactor">
    <cofactor evidence="1">
        <name>pyridoxal 5'-phosphate</name>
        <dbReference type="ChEBI" id="CHEBI:597326"/>
    </cofactor>
</comment>
<dbReference type="AlphaFoldDB" id="A0AAE3CKY2"/>
<evidence type="ECO:0000256" key="1">
    <source>
        <dbReference type="ARBA" id="ARBA00001933"/>
    </source>
</evidence>
<dbReference type="RefSeq" id="WP_215871165.1">
    <property type="nucleotide sequence ID" value="NZ_JAAXYO010000196.1"/>
</dbReference>
<dbReference type="CDD" id="cd00609">
    <property type="entry name" value="AAT_like"/>
    <property type="match status" value="1"/>
</dbReference>
<dbReference type="InterPro" id="IPR050881">
    <property type="entry name" value="LL-DAP_aminotransferase"/>
</dbReference>
<feature type="domain" description="Aminotransferase class I/classII large" evidence="4">
    <location>
        <begin position="30"/>
        <end position="368"/>
    </location>
</feature>
<dbReference type="PANTHER" id="PTHR42832:SF3">
    <property type="entry name" value="L-GLUTAMINE--4-(METHYLSULFANYL)-2-OXOBUTANOATE AMINOTRANSFERASE"/>
    <property type="match status" value="1"/>
</dbReference>
<evidence type="ECO:0000256" key="3">
    <source>
        <dbReference type="ARBA" id="ARBA00022679"/>
    </source>
</evidence>
<dbReference type="InterPro" id="IPR015424">
    <property type="entry name" value="PyrdxlP-dep_Trfase"/>
</dbReference>
<organism evidence="5 6">
    <name type="scientific">Igneacidithiobacillus copahuensis</name>
    <dbReference type="NCBI Taxonomy" id="2724909"/>
    <lineage>
        <taxon>Bacteria</taxon>
        <taxon>Pseudomonadati</taxon>
        <taxon>Pseudomonadota</taxon>
        <taxon>Acidithiobacillia</taxon>
        <taxon>Acidithiobacillales</taxon>
        <taxon>Acidithiobacillaceae</taxon>
        <taxon>Igneacidithiobacillus</taxon>
    </lineage>
</organism>
<comment type="caution">
    <text evidence="5">The sequence shown here is derived from an EMBL/GenBank/DDBJ whole genome shotgun (WGS) entry which is preliminary data.</text>
</comment>
<dbReference type="InterPro" id="IPR004839">
    <property type="entry name" value="Aminotransferase_I/II_large"/>
</dbReference>
<gene>
    <name evidence="5" type="primary">dapC</name>
    <name evidence="5" type="ORF">HFQ13_14045</name>
</gene>
<dbReference type="GO" id="GO:0009016">
    <property type="term" value="F:succinyldiaminopimelate transaminase activity"/>
    <property type="evidence" value="ECO:0007669"/>
    <property type="project" value="UniProtKB-EC"/>
</dbReference>
<proteinExistence type="predicted"/>
<evidence type="ECO:0000259" key="4">
    <source>
        <dbReference type="Pfam" id="PF00155"/>
    </source>
</evidence>
<dbReference type="SUPFAM" id="SSF53383">
    <property type="entry name" value="PLP-dependent transferases"/>
    <property type="match status" value="1"/>
</dbReference>
<dbReference type="GO" id="GO:0009089">
    <property type="term" value="P:lysine biosynthetic process via diaminopimelate"/>
    <property type="evidence" value="ECO:0007669"/>
    <property type="project" value="InterPro"/>
</dbReference>
<keyword evidence="3 5" id="KW-0808">Transferase</keyword>
<dbReference type="Gene3D" id="3.90.1150.10">
    <property type="entry name" value="Aspartate Aminotransferase, domain 1"/>
    <property type="match status" value="1"/>
</dbReference>
<reference evidence="5" key="1">
    <citation type="journal article" date="2021" name="ISME J.">
        <title>Genomic evolution of the class Acidithiobacillia: deep-branching Proteobacteria living in extreme acidic conditions.</title>
        <authorList>
            <person name="Moya-Beltran A."/>
            <person name="Beard S."/>
            <person name="Rojas-Villalobos C."/>
            <person name="Issotta F."/>
            <person name="Gallardo Y."/>
            <person name="Ulloa R."/>
            <person name="Giaveno A."/>
            <person name="Degli Esposti M."/>
            <person name="Johnson D.B."/>
            <person name="Quatrini R."/>
        </authorList>
    </citation>
    <scope>NUCLEOTIDE SEQUENCE</scope>
    <source>
        <strain evidence="5">VAN18-1</strain>
    </source>
</reference>
<dbReference type="Proteomes" id="UP001197378">
    <property type="component" value="Unassembled WGS sequence"/>
</dbReference>
<dbReference type="InterPro" id="IPR015422">
    <property type="entry name" value="PyrdxlP-dep_Trfase_small"/>
</dbReference>
<dbReference type="NCBIfam" id="TIGR03538">
    <property type="entry name" value="DapC_gpp"/>
    <property type="match status" value="1"/>
</dbReference>
<dbReference type="PANTHER" id="PTHR42832">
    <property type="entry name" value="AMINO ACID AMINOTRANSFERASE"/>
    <property type="match status" value="1"/>
</dbReference>
<dbReference type="InterPro" id="IPR019878">
    <property type="entry name" value="DapC_beta/gammaproteobac"/>
</dbReference>
<sequence>MNPRLSSLQAYPFERLRDLLAGVHPPALPLIDFSIGEPRHPAPALVVESIIEHLHGLAEYPKVLGADTLREAIAAWASRRFTLPEGFLDPEKHILPANGSREALFSVAQALTDSGSGKDLILLPNPFYQIYEGAAILAGAQPYYLNCEASGQPDYRAVAPEIWQRCALLYVNSPHNPTGAALQAEDWDFLVATARQYDFILAADECYSEIYFDTPPAGVLSAAARSGSLSKVLAFHSLSKRSSIPGARSGFVAGDAELLAAFRLYRTYLGNAMPPFIQAASAAAWGDEKHVIAMREDYAEKFAAAAEILGDLLPVERPDGGFYLWLQVGDGEAFTRDLYAVQHVRCLPGTYLARAAHGAHPGVERVRIALVGPLDICREGLIRIRKFLQTFS</sequence>
<accession>A0AAE3CKY2</accession>
<protein>
    <submittedName>
        <fullName evidence="5">Succinyldiaminopimelate transaminase</fullName>
        <ecNumber evidence="5">2.6.1.17</ecNumber>
    </submittedName>
</protein>
<dbReference type="InterPro" id="IPR015421">
    <property type="entry name" value="PyrdxlP-dep_Trfase_major"/>
</dbReference>
<evidence type="ECO:0000313" key="5">
    <source>
        <dbReference type="EMBL" id="MBU2789307.1"/>
    </source>
</evidence>
<keyword evidence="2 5" id="KW-0032">Aminotransferase</keyword>
<evidence type="ECO:0000256" key="2">
    <source>
        <dbReference type="ARBA" id="ARBA00022576"/>
    </source>
</evidence>
<dbReference type="Gene3D" id="3.40.640.10">
    <property type="entry name" value="Type I PLP-dependent aspartate aminotransferase-like (Major domain)"/>
    <property type="match status" value="1"/>
</dbReference>
<dbReference type="GO" id="GO:0030170">
    <property type="term" value="F:pyridoxal phosphate binding"/>
    <property type="evidence" value="ECO:0007669"/>
    <property type="project" value="InterPro"/>
</dbReference>
<name>A0AAE3CKY2_9PROT</name>
<dbReference type="EC" id="2.6.1.17" evidence="5"/>